<dbReference type="InterPro" id="IPR017907">
    <property type="entry name" value="Znf_RING_CS"/>
</dbReference>
<dbReference type="SMART" id="SM00184">
    <property type="entry name" value="RING"/>
    <property type="match status" value="1"/>
</dbReference>
<dbReference type="Pfam" id="PF13445">
    <property type="entry name" value="zf-RING_UBOX"/>
    <property type="match status" value="1"/>
</dbReference>
<evidence type="ECO:0000259" key="5">
    <source>
        <dbReference type="PROSITE" id="PS50089"/>
    </source>
</evidence>
<dbReference type="InterPro" id="IPR013083">
    <property type="entry name" value="Znf_RING/FYVE/PHD"/>
</dbReference>
<comment type="caution">
    <text evidence="6">The sequence shown here is derived from an EMBL/GenBank/DDBJ whole genome shotgun (WGS) entry which is preliminary data.</text>
</comment>
<organism evidence="6 7">
    <name type="scientific">Rotaria magnacalcarata</name>
    <dbReference type="NCBI Taxonomy" id="392030"/>
    <lineage>
        <taxon>Eukaryota</taxon>
        <taxon>Metazoa</taxon>
        <taxon>Spiralia</taxon>
        <taxon>Gnathifera</taxon>
        <taxon>Rotifera</taxon>
        <taxon>Eurotatoria</taxon>
        <taxon>Bdelloidea</taxon>
        <taxon>Philodinida</taxon>
        <taxon>Philodinidae</taxon>
        <taxon>Rotaria</taxon>
    </lineage>
</organism>
<keyword evidence="3" id="KW-0862">Zinc</keyword>
<dbReference type="InterPro" id="IPR001841">
    <property type="entry name" value="Znf_RING"/>
</dbReference>
<dbReference type="EMBL" id="CAJNOW010018468">
    <property type="protein sequence ID" value="CAF1665379.1"/>
    <property type="molecule type" value="Genomic_DNA"/>
</dbReference>
<dbReference type="GO" id="GO:0008270">
    <property type="term" value="F:zinc ion binding"/>
    <property type="evidence" value="ECO:0007669"/>
    <property type="project" value="UniProtKB-KW"/>
</dbReference>
<dbReference type="OrthoDB" id="6105938at2759"/>
<accession>A0A816FT92</accession>
<dbReference type="Gene3D" id="3.30.40.10">
    <property type="entry name" value="Zinc/RING finger domain, C3HC4 (zinc finger)"/>
    <property type="match status" value="1"/>
</dbReference>
<protein>
    <recommendedName>
        <fullName evidence="5">RING-type domain-containing protein</fullName>
    </recommendedName>
</protein>
<reference evidence="6" key="1">
    <citation type="submission" date="2021-02" db="EMBL/GenBank/DDBJ databases">
        <authorList>
            <person name="Nowell W R."/>
        </authorList>
    </citation>
    <scope>NUCLEOTIDE SEQUENCE</scope>
</reference>
<evidence type="ECO:0000256" key="2">
    <source>
        <dbReference type="ARBA" id="ARBA00022771"/>
    </source>
</evidence>
<dbReference type="GO" id="GO:0061630">
    <property type="term" value="F:ubiquitin protein ligase activity"/>
    <property type="evidence" value="ECO:0007669"/>
    <property type="project" value="TreeGrafter"/>
</dbReference>
<gene>
    <name evidence="6" type="ORF">KQP761_LOCUS32979</name>
</gene>
<evidence type="ECO:0000256" key="1">
    <source>
        <dbReference type="ARBA" id="ARBA00022723"/>
    </source>
</evidence>
<dbReference type="InterPro" id="IPR027370">
    <property type="entry name" value="Znf-RING_euk"/>
</dbReference>
<dbReference type="InterPro" id="IPR047153">
    <property type="entry name" value="TRIM45/56/19-like"/>
</dbReference>
<proteinExistence type="predicted"/>
<dbReference type="PANTHER" id="PTHR25462:SF296">
    <property type="entry name" value="MEIOTIC P26, ISOFORM F"/>
    <property type="match status" value="1"/>
</dbReference>
<name>A0A816FT92_9BILA</name>
<evidence type="ECO:0000256" key="3">
    <source>
        <dbReference type="ARBA" id="ARBA00022833"/>
    </source>
</evidence>
<dbReference type="SUPFAM" id="SSF57850">
    <property type="entry name" value="RING/U-box"/>
    <property type="match status" value="1"/>
</dbReference>
<dbReference type="Proteomes" id="UP000663834">
    <property type="component" value="Unassembled WGS sequence"/>
</dbReference>
<dbReference type="PROSITE" id="PS50089">
    <property type="entry name" value="ZF_RING_2"/>
    <property type="match status" value="1"/>
</dbReference>
<dbReference type="AlphaFoldDB" id="A0A816FT92"/>
<sequence length="229" mass="27131">MPSFEETLTCPICMDLFDDPRLLPCSHTFCCKCVHSIAHNRSFLTCPLCRYRFVVGQILPVNRIVLSLVEQFRQEQLEENRSMNINAKCYDCKSYQKLELCCHCDILLCNKCHNRHGMDWKARDYRTNNLLLSKVTWLKFQVNFKLRHEKTSILNERLHDIEYKLRNYRHPCNRQQYHENKRQMETITNDLRHIDMQLKEKVVQNINIQSPICITPLSAASSGYGSDMN</sequence>
<evidence type="ECO:0000256" key="4">
    <source>
        <dbReference type="PROSITE-ProRule" id="PRU00175"/>
    </source>
</evidence>
<dbReference type="PROSITE" id="PS00518">
    <property type="entry name" value="ZF_RING_1"/>
    <property type="match status" value="1"/>
</dbReference>
<evidence type="ECO:0000313" key="7">
    <source>
        <dbReference type="Proteomes" id="UP000663834"/>
    </source>
</evidence>
<keyword evidence="1" id="KW-0479">Metal-binding</keyword>
<evidence type="ECO:0000313" key="6">
    <source>
        <dbReference type="EMBL" id="CAF1665379.1"/>
    </source>
</evidence>
<feature type="domain" description="RING-type" evidence="5">
    <location>
        <begin position="10"/>
        <end position="50"/>
    </location>
</feature>
<keyword evidence="2 4" id="KW-0863">Zinc-finger</keyword>
<dbReference type="PANTHER" id="PTHR25462">
    <property type="entry name" value="BONUS, ISOFORM C-RELATED"/>
    <property type="match status" value="1"/>
</dbReference>